<gene>
    <name evidence="1" type="ORF">FRZ06_12075</name>
</gene>
<dbReference type="EMBL" id="CP042469">
    <property type="protein sequence ID" value="QOX64017.1"/>
    <property type="molecule type" value="Genomic_DNA"/>
</dbReference>
<evidence type="ECO:0000313" key="1">
    <source>
        <dbReference type="EMBL" id="QOX64017.1"/>
    </source>
</evidence>
<organism evidence="1 2">
    <name type="scientific">Anoxybacterium hadale</name>
    <dbReference type="NCBI Taxonomy" id="3408580"/>
    <lineage>
        <taxon>Bacteria</taxon>
        <taxon>Bacillati</taxon>
        <taxon>Bacillota</taxon>
        <taxon>Clostridia</taxon>
        <taxon>Peptostreptococcales</taxon>
        <taxon>Anaerovoracaceae</taxon>
        <taxon>Anoxybacterium</taxon>
    </lineage>
</organism>
<reference evidence="1" key="1">
    <citation type="submission" date="2019-08" db="EMBL/GenBank/DDBJ databases">
        <title>Genome sequence of Clostridiales bacterium MT110.</title>
        <authorList>
            <person name="Cao J."/>
        </authorList>
    </citation>
    <scope>NUCLEOTIDE SEQUENCE</scope>
    <source>
        <strain evidence="1">MT110</strain>
    </source>
</reference>
<proteinExistence type="predicted"/>
<accession>A0ACD1AC79</accession>
<name>A0ACD1AC79_9FIRM</name>
<sequence length="384" mass="41666">MYKIATLNKISSKGLERFSDRYTVSDNTSDAQGILLRSQDMHSMALPESLLAIARAGAGVNNIPVDACSKKGIVVFNTPGANANAVKELVLTGILMSARNVSSAIAWTKTLTEDISKTVEKNKSQFAGHEIKGKVLGVVGLGAIGVMVANAAESLGMHVIGYDPYMSIQSAHELSRTVEVSESLDLLLPKCDYITIHVPFMENTKELINEKRFSLMKDGVCLLNFSRDQIVSEADILNALETGKVRKYVTDFPSEKFLCNDKAICIPHLGASTKESEENCARMAVDQMMDYLENGNITNSVNFPNCSLGISTSMNRIAVLNKNVPAMLGKITGILADMNINISDLNNRSKGELAYTLIDIDSEVDEVALKQALNVNGIISVRVI</sequence>
<evidence type="ECO:0000313" key="2">
    <source>
        <dbReference type="Proteomes" id="UP000594014"/>
    </source>
</evidence>
<protein>
    <submittedName>
        <fullName evidence="1">3-phosphoglycerate dehydrogenase</fullName>
    </submittedName>
</protein>
<keyword evidence="2" id="KW-1185">Reference proteome</keyword>
<dbReference type="Proteomes" id="UP000594014">
    <property type="component" value="Chromosome"/>
</dbReference>